<evidence type="ECO:0008006" key="4">
    <source>
        <dbReference type="Google" id="ProtNLM"/>
    </source>
</evidence>
<comment type="caution">
    <text evidence="2">The sequence shown here is derived from an EMBL/GenBank/DDBJ whole genome shotgun (WGS) entry which is preliminary data.</text>
</comment>
<keyword evidence="3" id="KW-1185">Reference proteome</keyword>
<proteinExistence type="predicted"/>
<keyword evidence="1" id="KW-0812">Transmembrane</keyword>
<dbReference type="Proteomes" id="UP001281761">
    <property type="component" value="Unassembled WGS sequence"/>
</dbReference>
<dbReference type="EMBL" id="JARBJD010000427">
    <property type="protein sequence ID" value="KAK2942184.1"/>
    <property type="molecule type" value="Genomic_DNA"/>
</dbReference>
<evidence type="ECO:0000256" key="1">
    <source>
        <dbReference type="SAM" id="Phobius"/>
    </source>
</evidence>
<feature type="transmembrane region" description="Helical" evidence="1">
    <location>
        <begin position="15"/>
        <end position="35"/>
    </location>
</feature>
<evidence type="ECO:0000313" key="2">
    <source>
        <dbReference type="EMBL" id="KAK2942184.1"/>
    </source>
</evidence>
<name>A0ABQ9WRR9_9EUKA</name>
<accession>A0ABQ9WRR9</accession>
<gene>
    <name evidence="2" type="ORF">BLNAU_22911</name>
</gene>
<keyword evidence="1" id="KW-1133">Transmembrane helix</keyword>
<evidence type="ECO:0000313" key="3">
    <source>
        <dbReference type="Proteomes" id="UP001281761"/>
    </source>
</evidence>
<reference evidence="2 3" key="1">
    <citation type="journal article" date="2022" name="bioRxiv">
        <title>Genomics of Preaxostyla Flagellates Illuminates Evolutionary Transitions and the Path Towards Mitochondrial Loss.</title>
        <authorList>
            <person name="Novak L.V.F."/>
            <person name="Treitli S.C."/>
            <person name="Pyrih J."/>
            <person name="Halakuc P."/>
            <person name="Pipaliya S.V."/>
            <person name="Vacek V."/>
            <person name="Brzon O."/>
            <person name="Soukal P."/>
            <person name="Eme L."/>
            <person name="Dacks J.B."/>
            <person name="Karnkowska A."/>
            <person name="Elias M."/>
            <person name="Hampl V."/>
        </authorList>
    </citation>
    <scope>NUCLEOTIDE SEQUENCE [LARGE SCALE GENOMIC DNA]</scope>
    <source>
        <strain evidence="2">NAU3</strain>
        <tissue evidence="2">Gut</tissue>
    </source>
</reference>
<protein>
    <recommendedName>
        <fullName evidence="4">Transmembrane protein</fullName>
    </recommendedName>
</protein>
<organism evidence="2 3">
    <name type="scientific">Blattamonas nauphoetae</name>
    <dbReference type="NCBI Taxonomy" id="2049346"/>
    <lineage>
        <taxon>Eukaryota</taxon>
        <taxon>Metamonada</taxon>
        <taxon>Preaxostyla</taxon>
        <taxon>Oxymonadida</taxon>
        <taxon>Blattamonas</taxon>
    </lineage>
</organism>
<sequence length="164" mass="17636">MCKITRPSSLLVRSLLFRLILASVLFTISVSLFFYRCIAGFEFSCTRCSCNAYSSSSVQPPRLTSPCASPAHSASAQPPTSAVVADWTLISEKAERTTASASPPRLPLPGCASASSRSKAPQSAAYSLVLCAARRSVSRFCIARSNEETSKRKSNKAKPCLHQQ</sequence>
<keyword evidence="1" id="KW-0472">Membrane</keyword>